<feature type="transmembrane region" description="Helical" evidence="8">
    <location>
        <begin position="42"/>
        <end position="63"/>
    </location>
</feature>
<dbReference type="InterPro" id="IPR004626">
    <property type="entry name" value="RarD"/>
</dbReference>
<evidence type="ECO:0000256" key="7">
    <source>
        <dbReference type="ARBA" id="ARBA00023136"/>
    </source>
</evidence>
<feature type="transmembrane region" description="Helical" evidence="8">
    <location>
        <begin position="7"/>
        <end position="26"/>
    </location>
</feature>
<protein>
    <submittedName>
        <fullName evidence="10">EamA family transporter RarD</fullName>
    </submittedName>
</protein>
<dbReference type="Pfam" id="PF00892">
    <property type="entry name" value="EamA"/>
    <property type="match status" value="1"/>
</dbReference>
<name>A0ABU6MHR4_9BACI</name>
<dbReference type="RefSeq" id="WP_066261530.1">
    <property type="nucleotide sequence ID" value="NZ_JARMAB010000011.1"/>
</dbReference>
<keyword evidence="3" id="KW-0813">Transport</keyword>
<sequence>MKNEERSGMAFAALSYIIWGVLPIYWKWLDGITANEILANRVLWSFVFVLLILMTTGKLGNLLQTAGYLKKNPKILGSLVIASLLVTGNWFIYIWAVNSDQIVEASLGYYINPLISILLGVFFLREKLTRAQILSFLIAAAGVGILTFSYGKFPWVALSLALTFGLYGLAKKLIKVESVIGLTLETMTVTPLAIVYLVYLSFQGKLSLFHTSAVNEFLLMGAGVVTAIPLLLFAKGAQKIPLYMLGFLQYIAPTIMLILGVFFYNEPFSMVQIGAFICIWTAVLITTISNMKWLHTKAGKWKKGKTFQA</sequence>
<evidence type="ECO:0000259" key="9">
    <source>
        <dbReference type="Pfam" id="PF00892"/>
    </source>
</evidence>
<evidence type="ECO:0000256" key="2">
    <source>
        <dbReference type="ARBA" id="ARBA00007362"/>
    </source>
</evidence>
<feature type="transmembrane region" description="Helical" evidence="8">
    <location>
        <begin position="240"/>
        <end position="264"/>
    </location>
</feature>
<keyword evidence="7 8" id="KW-0472">Membrane</keyword>
<gene>
    <name evidence="10" type="primary">rarD</name>
    <name evidence="10" type="ORF">P4T90_08855</name>
</gene>
<keyword evidence="6 8" id="KW-1133">Transmembrane helix</keyword>
<comment type="subcellular location">
    <subcellularLocation>
        <location evidence="1">Cell membrane</location>
        <topology evidence="1">Multi-pass membrane protein</topology>
    </subcellularLocation>
</comment>
<evidence type="ECO:0000256" key="3">
    <source>
        <dbReference type="ARBA" id="ARBA00022448"/>
    </source>
</evidence>
<proteinExistence type="inferred from homology"/>
<evidence type="ECO:0000313" key="11">
    <source>
        <dbReference type="Proteomes" id="UP001341444"/>
    </source>
</evidence>
<evidence type="ECO:0000256" key="4">
    <source>
        <dbReference type="ARBA" id="ARBA00022475"/>
    </source>
</evidence>
<dbReference type="InterPro" id="IPR000620">
    <property type="entry name" value="EamA_dom"/>
</dbReference>
<evidence type="ECO:0000256" key="8">
    <source>
        <dbReference type="SAM" id="Phobius"/>
    </source>
</evidence>
<dbReference type="PANTHER" id="PTHR22911:SF137">
    <property type="entry name" value="SOLUTE CARRIER FAMILY 35 MEMBER G2-RELATED"/>
    <property type="match status" value="1"/>
</dbReference>
<dbReference type="Proteomes" id="UP001341444">
    <property type="component" value="Unassembled WGS sequence"/>
</dbReference>
<evidence type="ECO:0000313" key="10">
    <source>
        <dbReference type="EMBL" id="MED1203188.1"/>
    </source>
</evidence>
<feature type="transmembrane region" description="Helical" evidence="8">
    <location>
        <begin position="107"/>
        <end position="124"/>
    </location>
</feature>
<feature type="domain" description="EamA" evidence="9">
    <location>
        <begin position="7"/>
        <end position="147"/>
    </location>
</feature>
<evidence type="ECO:0000256" key="6">
    <source>
        <dbReference type="ARBA" id="ARBA00022989"/>
    </source>
</evidence>
<feature type="transmembrane region" description="Helical" evidence="8">
    <location>
        <begin position="153"/>
        <end position="170"/>
    </location>
</feature>
<dbReference type="NCBIfam" id="TIGR00688">
    <property type="entry name" value="rarD"/>
    <property type="match status" value="1"/>
</dbReference>
<comment type="caution">
    <text evidence="10">The sequence shown here is derived from an EMBL/GenBank/DDBJ whole genome shotgun (WGS) entry which is preliminary data.</text>
</comment>
<feature type="transmembrane region" description="Helical" evidence="8">
    <location>
        <begin position="182"/>
        <end position="202"/>
    </location>
</feature>
<feature type="transmembrane region" description="Helical" evidence="8">
    <location>
        <begin position="131"/>
        <end position="147"/>
    </location>
</feature>
<dbReference type="EMBL" id="JARMAB010000011">
    <property type="protein sequence ID" value="MED1203188.1"/>
    <property type="molecule type" value="Genomic_DNA"/>
</dbReference>
<keyword evidence="4" id="KW-1003">Cell membrane</keyword>
<feature type="transmembrane region" description="Helical" evidence="8">
    <location>
        <begin position="214"/>
        <end position="233"/>
    </location>
</feature>
<dbReference type="SUPFAM" id="SSF103481">
    <property type="entry name" value="Multidrug resistance efflux transporter EmrE"/>
    <property type="match status" value="2"/>
</dbReference>
<feature type="transmembrane region" description="Helical" evidence="8">
    <location>
        <begin position="75"/>
        <end position="95"/>
    </location>
</feature>
<keyword evidence="5 8" id="KW-0812">Transmembrane</keyword>
<accession>A0ABU6MHR4</accession>
<feature type="transmembrane region" description="Helical" evidence="8">
    <location>
        <begin position="270"/>
        <end position="293"/>
    </location>
</feature>
<evidence type="ECO:0000256" key="5">
    <source>
        <dbReference type="ARBA" id="ARBA00022692"/>
    </source>
</evidence>
<comment type="similarity">
    <text evidence="2">Belongs to the EamA transporter family.</text>
</comment>
<reference evidence="10 11" key="1">
    <citation type="submission" date="2023-03" db="EMBL/GenBank/DDBJ databases">
        <title>Bacillus Genome Sequencing.</title>
        <authorList>
            <person name="Dunlap C."/>
        </authorList>
    </citation>
    <scope>NUCLEOTIDE SEQUENCE [LARGE SCALE GENOMIC DNA]</scope>
    <source>
        <strain evidence="10 11">B-23453</strain>
    </source>
</reference>
<organism evidence="10 11">
    <name type="scientific">Heyndrickxia acidicola</name>
    <dbReference type="NCBI Taxonomy" id="209389"/>
    <lineage>
        <taxon>Bacteria</taxon>
        <taxon>Bacillati</taxon>
        <taxon>Bacillota</taxon>
        <taxon>Bacilli</taxon>
        <taxon>Bacillales</taxon>
        <taxon>Bacillaceae</taxon>
        <taxon>Heyndrickxia</taxon>
    </lineage>
</organism>
<dbReference type="InterPro" id="IPR037185">
    <property type="entry name" value="EmrE-like"/>
</dbReference>
<evidence type="ECO:0000256" key="1">
    <source>
        <dbReference type="ARBA" id="ARBA00004651"/>
    </source>
</evidence>
<dbReference type="PANTHER" id="PTHR22911">
    <property type="entry name" value="ACYL-MALONYL CONDENSING ENZYME-RELATED"/>
    <property type="match status" value="1"/>
</dbReference>
<keyword evidence="11" id="KW-1185">Reference proteome</keyword>